<reference evidence="2 3" key="1">
    <citation type="submission" date="2020-08" db="EMBL/GenBank/DDBJ databases">
        <title>Genome sequence of Sphingomonas daechungensis KACC 18115T.</title>
        <authorList>
            <person name="Hyun D.-W."/>
            <person name="Bae J.-W."/>
        </authorList>
    </citation>
    <scope>NUCLEOTIDE SEQUENCE [LARGE SCALE GENOMIC DNA]</scope>
    <source>
        <strain evidence="2 3">KACC 18115</strain>
    </source>
</reference>
<dbReference type="Proteomes" id="UP000516134">
    <property type="component" value="Chromosome"/>
</dbReference>
<dbReference type="InterPro" id="IPR039329">
    <property type="entry name" value="SIAE"/>
</dbReference>
<dbReference type="PANTHER" id="PTHR22901:SF0">
    <property type="entry name" value="SIALATE O-ACETYLESTERASE"/>
    <property type="match status" value="1"/>
</dbReference>
<dbReference type="PANTHER" id="PTHR22901">
    <property type="entry name" value="SIALATE O-ACETYLESTERASE"/>
    <property type="match status" value="1"/>
</dbReference>
<protein>
    <recommendedName>
        <fullName evidence="4">Sialate O-acetylesterase</fullName>
    </recommendedName>
</protein>
<keyword evidence="3" id="KW-1185">Reference proteome</keyword>
<evidence type="ECO:0008006" key="4">
    <source>
        <dbReference type="Google" id="ProtNLM"/>
    </source>
</evidence>
<proteinExistence type="predicted"/>
<dbReference type="SUPFAM" id="SSF52266">
    <property type="entry name" value="SGNH hydrolase"/>
    <property type="match status" value="1"/>
</dbReference>
<dbReference type="SUPFAM" id="SSF49785">
    <property type="entry name" value="Galactose-binding domain-like"/>
    <property type="match status" value="1"/>
</dbReference>
<feature type="chain" id="PRO_5047073681" description="Sialate O-acetylesterase" evidence="1">
    <location>
        <begin position="19"/>
        <end position="407"/>
    </location>
</feature>
<evidence type="ECO:0000313" key="3">
    <source>
        <dbReference type="Proteomes" id="UP000516134"/>
    </source>
</evidence>
<dbReference type="RefSeq" id="WP_187714840.1">
    <property type="nucleotide sequence ID" value="NZ_CP060780.1"/>
</dbReference>
<organism evidence="2 3">
    <name type="scientific">Sphingomonas daechungensis</name>
    <dbReference type="NCBI Taxonomy" id="1176646"/>
    <lineage>
        <taxon>Bacteria</taxon>
        <taxon>Pseudomonadati</taxon>
        <taxon>Pseudomonadota</taxon>
        <taxon>Alphaproteobacteria</taxon>
        <taxon>Sphingomonadales</taxon>
        <taxon>Sphingomonadaceae</taxon>
        <taxon>Sphingomonas</taxon>
    </lineage>
</organism>
<name>A0ABX6T334_9SPHN</name>
<sequence>MRRLAFVLLASTCSVANAAPQFNSLFSDHAVLQRNRPIAVWGMAAPGERLSVSIAAVARSATADAKGNWRVELPPMKAGGPFELSASSASGRVTAGDILVGDVWLCSGQSNMELPVSRGLDSWNQTQSANDPELRVVTIPHVSGSAVKATIEAPIKWQAITPQTVGDFSAACYYMVRDLRRSQKVPIGAINASWGGTPIRSWLDETGAAATGGDDYDQLKLFRRDPTAANKAFGENWAAWWRTKTGNKPGQEPWNASDRLNWAAVPRITYWEQWGDRKFADFNGMVWMRKRFTLTPAEAAKEATISLSVIDELDETFVNGVAVGGSYTWEAPRNYRIPAGVLRAGNNEVLVNVSDGSGAGGLSGPADQVKLTLADGTVKPLGEGWQYSVVAQARVALLKRPGIRPRD</sequence>
<dbReference type="InterPro" id="IPR036514">
    <property type="entry name" value="SGNH_hydro_sf"/>
</dbReference>
<dbReference type="EMBL" id="CP060780">
    <property type="protein sequence ID" value="QNP43410.1"/>
    <property type="molecule type" value="Genomic_DNA"/>
</dbReference>
<feature type="signal peptide" evidence="1">
    <location>
        <begin position="1"/>
        <end position="18"/>
    </location>
</feature>
<dbReference type="Gene3D" id="3.40.50.1110">
    <property type="entry name" value="SGNH hydrolase"/>
    <property type="match status" value="1"/>
</dbReference>
<keyword evidence="1" id="KW-0732">Signal</keyword>
<evidence type="ECO:0000256" key="1">
    <source>
        <dbReference type="SAM" id="SignalP"/>
    </source>
</evidence>
<gene>
    <name evidence="2" type="ORF">H9L15_00750</name>
</gene>
<evidence type="ECO:0000313" key="2">
    <source>
        <dbReference type="EMBL" id="QNP43410.1"/>
    </source>
</evidence>
<dbReference type="InterPro" id="IPR008979">
    <property type="entry name" value="Galactose-bd-like_sf"/>
</dbReference>
<accession>A0ABX6T334</accession>